<dbReference type="SUPFAM" id="SSF51735">
    <property type="entry name" value="NAD(P)-binding Rossmann-fold domains"/>
    <property type="match status" value="1"/>
</dbReference>
<dbReference type="Pfam" id="PF01370">
    <property type="entry name" value="Epimerase"/>
    <property type="match status" value="1"/>
</dbReference>
<dbReference type="Gene3D" id="3.40.50.720">
    <property type="entry name" value="NAD(P)-binding Rossmann-like Domain"/>
    <property type="match status" value="1"/>
</dbReference>
<dbReference type="Gene3D" id="3.90.25.10">
    <property type="entry name" value="UDP-galactose 4-epimerase, domain 1"/>
    <property type="match status" value="1"/>
</dbReference>
<comment type="pathway">
    <text evidence="1">Carbohydrate metabolism; galactose metabolism.</text>
</comment>
<evidence type="ECO:0000313" key="8">
    <source>
        <dbReference type="Proteomes" id="UP001550628"/>
    </source>
</evidence>
<dbReference type="EMBL" id="JBEYBF010000005">
    <property type="protein sequence ID" value="MEU1952168.1"/>
    <property type="molecule type" value="Genomic_DNA"/>
</dbReference>
<reference evidence="7 8" key="1">
    <citation type="submission" date="2024-06" db="EMBL/GenBank/DDBJ databases">
        <title>The Natural Products Discovery Center: Release of the First 8490 Sequenced Strains for Exploring Actinobacteria Biosynthetic Diversity.</title>
        <authorList>
            <person name="Kalkreuter E."/>
            <person name="Kautsar S.A."/>
            <person name="Yang D."/>
            <person name="Bader C.D."/>
            <person name="Teijaro C.N."/>
            <person name="Fluegel L."/>
            <person name="Davis C.M."/>
            <person name="Simpson J.R."/>
            <person name="Lauterbach L."/>
            <person name="Steele A.D."/>
            <person name="Gui C."/>
            <person name="Meng S."/>
            <person name="Li G."/>
            <person name="Viehrig K."/>
            <person name="Ye F."/>
            <person name="Su P."/>
            <person name="Kiefer A.F."/>
            <person name="Nichols A."/>
            <person name="Cepeda A.J."/>
            <person name="Yan W."/>
            <person name="Fan B."/>
            <person name="Jiang Y."/>
            <person name="Adhikari A."/>
            <person name="Zheng C.-J."/>
            <person name="Schuster L."/>
            <person name="Cowan T.M."/>
            <person name="Smanski M.J."/>
            <person name="Chevrette M.G."/>
            <person name="De Carvalho L.P.S."/>
            <person name="Shen B."/>
        </authorList>
    </citation>
    <scope>NUCLEOTIDE SEQUENCE [LARGE SCALE GENOMIC DNA]</scope>
    <source>
        <strain evidence="7 8">NPDC019708</strain>
    </source>
</reference>
<dbReference type="Proteomes" id="UP001550628">
    <property type="component" value="Unassembled WGS sequence"/>
</dbReference>
<gene>
    <name evidence="7" type="ORF">ABZ510_09915</name>
</gene>
<sequence>MRILVTGANGYLGRAVVGALCRAGHAPVAMTRTEVSFGGHATRVADLLDGVELRTALEGVDAVCHLAGLTRARESLDKPLRYFQVNTAGTLMLLNAMDAVAVPHIVFASTGAIYGSPEHQPMTEDTADAPPHPYAASKMAAELAIFAQARTGRLSATVLRLMNVAGGADTDSSRLIPRTIAAAADNSVLEVNGDGRAVRDYLHIEDAAAAFVACFDRMPQQGEARRYIVGSGRGTSVLEVVAAIEERTGRQIRLLHKPPAPEPRTLISDPTRARNDLLWYPVCSGIQEIIRDSLPASRGGENFG</sequence>
<protein>
    <recommendedName>
        <fullName evidence="3">UDP-glucose 4-epimerase</fullName>
    </recommendedName>
    <alternativeName>
        <fullName evidence="5">Galactowaldenase</fullName>
    </alternativeName>
    <alternativeName>
        <fullName evidence="4">UDP-galactose 4-epimerase</fullName>
    </alternativeName>
</protein>
<dbReference type="RefSeq" id="WP_356956803.1">
    <property type="nucleotide sequence ID" value="NZ_JBEYBD010000007.1"/>
</dbReference>
<evidence type="ECO:0000313" key="7">
    <source>
        <dbReference type="EMBL" id="MEU1952168.1"/>
    </source>
</evidence>
<accession>A0ABV2WMS6</accession>
<evidence type="ECO:0000256" key="2">
    <source>
        <dbReference type="ARBA" id="ARBA00007637"/>
    </source>
</evidence>
<evidence type="ECO:0000259" key="6">
    <source>
        <dbReference type="Pfam" id="PF01370"/>
    </source>
</evidence>
<dbReference type="PANTHER" id="PTHR43725:SF53">
    <property type="entry name" value="UDP-ARABINOSE 4-EPIMERASE 1"/>
    <property type="match status" value="1"/>
</dbReference>
<comment type="caution">
    <text evidence="7">The sequence shown here is derived from an EMBL/GenBank/DDBJ whole genome shotgun (WGS) entry which is preliminary data.</text>
</comment>
<evidence type="ECO:0000256" key="4">
    <source>
        <dbReference type="ARBA" id="ARBA00031367"/>
    </source>
</evidence>
<name>A0ABV2WMS6_9NOCA</name>
<proteinExistence type="inferred from homology"/>
<dbReference type="InterPro" id="IPR001509">
    <property type="entry name" value="Epimerase_deHydtase"/>
</dbReference>
<evidence type="ECO:0000256" key="1">
    <source>
        <dbReference type="ARBA" id="ARBA00004947"/>
    </source>
</evidence>
<evidence type="ECO:0000256" key="3">
    <source>
        <dbReference type="ARBA" id="ARBA00018569"/>
    </source>
</evidence>
<comment type="similarity">
    <text evidence="2">Belongs to the NAD(P)-dependent epimerase/dehydratase family.</text>
</comment>
<keyword evidence="8" id="KW-1185">Reference proteome</keyword>
<evidence type="ECO:0000256" key="5">
    <source>
        <dbReference type="ARBA" id="ARBA00033067"/>
    </source>
</evidence>
<organism evidence="7 8">
    <name type="scientific">Nocardia rhamnosiphila</name>
    <dbReference type="NCBI Taxonomy" id="426716"/>
    <lineage>
        <taxon>Bacteria</taxon>
        <taxon>Bacillati</taxon>
        <taxon>Actinomycetota</taxon>
        <taxon>Actinomycetes</taxon>
        <taxon>Mycobacteriales</taxon>
        <taxon>Nocardiaceae</taxon>
        <taxon>Nocardia</taxon>
    </lineage>
</organism>
<dbReference type="InterPro" id="IPR036291">
    <property type="entry name" value="NAD(P)-bd_dom_sf"/>
</dbReference>
<feature type="domain" description="NAD-dependent epimerase/dehydratase" evidence="6">
    <location>
        <begin position="3"/>
        <end position="230"/>
    </location>
</feature>
<dbReference type="PANTHER" id="PTHR43725">
    <property type="entry name" value="UDP-GLUCOSE 4-EPIMERASE"/>
    <property type="match status" value="1"/>
</dbReference>